<dbReference type="InterPro" id="IPR038604">
    <property type="entry name" value="HopJ_sf"/>
</dbReference>
<reference evidence="1" key="1">
    <citation type="submission" date="2021-06" db="EMBL/GenBank/DDBJ databases">
        <title>Vibrio nov. sp., novel gut bacterium isolated from Yellow Sea oyster.</title>
        <authorList>
            <person name="Muhammad N."/>
            <person name="Nguyen T.H."/>
            <person name="Lee Y.-J."/>
            <person name="Ko J."/>
            <person name="Kim S.-G."/>
        </authorList>
    </citation>
    <scope>NUCLEOTIDE SEQUENCE</scope>
    <source>
        <strain evidence="1">OG9-811</strain>
    </source>
</reference>
<sequence>MELNELLTQIAEQPEQVAFADVISVIDANYDFTPTAFENGDLHNEANQNNGSCKIFSFASLHTLSPEQTLACFGDFYRKDVLGHPDNDDHQNIRNFMQYGWEGVKFAAKALSVK</sequence>
<dbReference type="RefSeq" id="WP_136486891.1">
    <property type="nucleotide sequence ID" value="NZ_CP076642.1"/>
</dbReference>
<accession>A0A975YM39</accession>
<proteinExistence type="predicted"/>
<dbReference type="KEGG" id="vos:KNV97_00410"/>
<organism evidence="1 2">
    <name type="scientific">Vibrio ostreae</name>
    <dbReference type="NCBI Taxonomy" id="2841925"/>
    <lineage>
        <taxon>Bacteria</taxon>
        <taxon>Pseudomonadati</taxon>
        <taxon>Pseudomonadota</taxon>
        <taxon>Gammaproteobacteria</taxon>
        <taxon>Vibrionales</taxon>
        <taxon>Vibrionaceae</taxon>
        <taxon>Vibrio</taxon>
    </lineage>
</organism>
<dbReference type="Proteomes" id="UP000694232">
    <property type="component" value="Chromosome 2"/>
</dbReference>
<protein>
    <submittedName>
        <fullName evidence="1">HopJ type III effector protein</fullName>
    </submittedName>
</protein>
<gene>
    <name evidence="1" type="ORF">KNV97_00410</name>
</gene>
<dbReference type="Gene3D" id="3.20.160.10">
    <property type="entry name" value="vpa0580 domain like"/>
    <property type="match status" value="1"/>
</dbReference>
<dbReference type="InterPro" id="IPR014984">
    <property type="entry name" value="HopJ"/>
</dbReference>
<name>A0A975YM39_9VIBR</name>
<dbReference type="Pfam" id="PF08888">
    <property type="entry name" value="HopJ"/>
    <property type="match status" value="1"/>
</dbReference>
<keyword evidence="2" id="KW-1185">Reference proteome</keyword>
<dbReference type="EMBL" id="CP076642">
    <property type="protein sequence ID" value="QXO16035.1"/>
    <property type="molecule type" value="Genomic_DNA"/>
</dbReference>
<evidence type="ECO:0000313" key="1">
    <source>
        <dbReference type="EMBL" id="QXO16035.1"/>
    </source>
</evidence>
<dbReference type="AlphaFoldDB" id="A0A975YM39"/>
<evidence type="ECO:0000313" key="2">
    <source>
        <dbReference type="Proteomes" id="UP000694232"/>
    </source>
</evidence>